<gene>
    <name evidence="2" type="ORF">DI536_11385</name>
</gene>
<evidence type="ECO:0008006" key="4">
    <source>
        <dbReference type="Google" id="ProtNLM"/>
    </source>
</evidence>
<accession>A0A2W5TM96</accession>
<reference evidence="2 3" key="1">
    <citation type="submission" date="2017-08" db="EMBL/GenBank/DDBJ databases">
        <title>Infants hospitalized years apart are colonized by the same room-sourced microbial strains.</title>
        <authorList>
            <person name="Brooks B."/>
            <person name="Olm M.R."/>
            <person name="Firek B.A."/>
            <person name="Baker R."/>
            <person name="Thomas B.C."/>
            <person name="Morowitz M.J."/>
            <person name="Banfield J.F."/>
        </authorList>
    </citation>
    <scope>NUCLEOTIDE SEQUENCE [LARGE SCALE GENOMIC DNA]</scope>
    <source>
        <strain evidence="2">S2_003_000_R2_14</strain>
    </source>
</reference>
<dbReference type="Proteomes" id="UP000249061">
    <property type="component" value="Unassembled WGS sequence"/>
</dbReference>
<dbReference type="AlphaFoldDB" id="A0A2W5TM96"/>
<sequence length="271" mass="30360">MRWTSFVVSAVLALTSGCAYRPLSGSALDATKTVAFIARIEDQAGPQSWVFRDDNAYREKLKRLDEKEADRRLGNALTVGSYNKKNELEAHTITRFELADSLRSNTLAALPRREPWSDVVHPVQVARVLESFLVQEVPANAPDYERLSALGADTVVEIVIEEYGMRSEKGVAGVYMYGFARMFRIGGAELYRRSFFSDDIRAGMPHLDPFEVRKNAQLFAVRVKQMVEAVAKQVAKDLSPEDREGPPKPERDDTKKPAKNDQSVPQADDPL</sequence>
<dbReference type="PROSITE" id="PS51257">
    <property type="entry name" value="PROKAR_LIPOPROTEIN"/>
    <property type="match status" value="1"/>
</dbReference>
<evidence type="ECO:0000313" key="3">
    <source>
        <dbReference type="Proteomes" id="UP000249061"/>
    </source>
</evidence>
<evidence type="ECO:0000313" key="2">
    <source>
        <dbReference type="EMBL" id="PZR13926.1"/>
    </source>
</evidence>
<proteinExistence type="predicted"/>
<comment type="caution">
    <text evidence="2">The sequence shown here is derived from an EMBL/GenBank/DDBJ whole genome shotgun (WGS) entry which is preliminary data.</text>
</comment>
<protein>
    <recommendedName>
        <fullName evidence="4">Lipoprotein</fullName>
    </recommendedName>
</protein>
<name>A0A2W5TM96_9BACT</name>
<dbReference type="EMBL" id="QFQP01000008">
    <property type="protein sequence ID" value="PZR13926.1"/>
    <property type="molecule type" value="Genomic_DNA"/>
</dbReference>
<feature type="compositionally biased region" description="Basic and acidic residues" evidence="1">
    <location>
        <begin position="234"/>
        <end position="259"/>
    </location>
</feature>
<organism evidence="2 3">
    <name type="scientific">Archangium gephyra</name>
    <dbReference type="NCBI Taxonomy" id="48"/>
    <lineage>
        <taxon>Bacteria</taxon>
        <taxon>Pseudomonadati</taxon>
        <taxon>Myxococcota</taxon>
        <taxon>Myxococcia</taxon>
        <taxon>Myxococcales</taxon>
        <taxon>Cystobacterineae</taxon>
        <taxon>Archangiaceae</taxon>
        <taxon>Archangium</taxon>
    </lineage>
</organism>
<evidence type="ECO:0000256" key="1">
    <source>
        <dbReference type="SAM" id="MobiDB-lite"/>
    </source>
</evidence>
<feature type="region of interest" description="Disordered" evidence="1">
    <location>
        <begin position="233"/>
        <end position="271"/>
    </location>
</feature>